<proteinExistence type="predicted"/>
<dbReference type="GO" id="GO:0005737">
    <property type="term" value="C:cytoplasm"/>
    <property type="evidence" value="ECO:0007669"/>
    <property type="project" value="TreeGrafter"/>
</dbReference>
<comment type="caution">
    <text evidence="1">The sequence shown here is derived from an EMBL/GenBank/DDBJ whole genome shotgun (WGS) entry which is preliminary data.</text>
</comment>
<gene>
    <name evidence="1" type="ORF">ESB13_00435</name>
</gene>
<dbReference type="InterPro" id="IPR036412">
    <property type="entry name" value="HAD-like_sf"/>
</dbReference>
<dbReference type="InterPro" id="IPR050582">
    <property type="entry name" value="HAD-like_SerB"/>
</dbReference>
<dbReference type="NCBIfam" id="TIGR01490">
    <property type="entry name" value="HAD-SF-IB-hyp1"/>
    <property type="match status" value="1"/>
</dbReference>
<dbReference type="Proteomes" id="UP000290545">
    <property type="component" value="Unassembled WGS sequence"/>
</dbReference>
<name>A0A4Q1D938_9BACT</name>
<dbReference type="Gene3D" id="3.40.50.1000">
    <property type="entry name" value="HAD superfamily/HAD-like"/>
    <property type="match status" value="1"/>
</dbReference>
<keyword evidence="2" id="KW-1185">Reference proteome</keyword>
<dbReference type="RefSeq" id="WP_129001080.1">
    <property type="nucleotide sequence ID" value="NZ_SDHZ01000001.1"/>
</dbReference>
<sequence length="199" mass="22670">MTKRKLVAFDFDGTITNKDTFLSFIRFVKGNKAFYLGFAKHILPIIGFKAGLYPNWKAKQLVFSHFFKGMNYQEFQEYGNKFSIEIEKMIRPAAREAIRTAVREADAVYVITASVEDWVKPWCNQNGISLVLGTTVEVDADGKLTGRFSCANCYGQEKVNRLLLKEPDRSSYTLQSFGDSKGDKQLIAFSDEGWLNKFV</sequence>
<protein>
    <submittedName>
        <fullName evidence="1">Haloacid dehalogenase-like hydrolase</fullName>
    </submittedName>
</protein>
<dbReference type="AlphaFoldDB" id="A0A4Q1D938"/>
<dbReference type="Pfam" id="PF12710">
    <property type="entry name" value="HAD"/>
    <property type="match status" value="1"/>
</dbReference>
<dbReference type="PANTHER" id="PTHR43344">
    <property type="entry name" value="PHOSPHOSERINE PHOSPHATASE"/>
    <property type="match status" value="1"/>
</dbReference>
<evidence type="ECO:0000313" key="1">
    <source>
        <dbReference type="EMBL" id="RXK85328.1"/>
    </source>
</evidence>
<dbReference type="OrthoDB" id="9794212at2"/>
<dbReference type="PANTHER" id="PTHR43344:SF14">
    <property type="entry name" value="HAD-IB FAMILY HYDROLASE"/>
    <property type="match status" value="1"/>
</dbReference>
<organism evidence="1 2">
    <name type="scientific">Filimonas effusa</name>
    <dbReference type="NCBI Taxonomy" id="2508721"/>
    <lineage>
        <taxon>Bacteria</taxon>
        <taxon>Pseudomonadati</taxon>
        <taxon>Bacteroidota</taxon>
        <taxon>Chitinophagia</taxon>
        <taxon>Chitinophagales</taxon>
        <taxon>Chitinophagaceae</taxon>
        <taxon>Filimonas</taxon>
    </lineage>
</organism>
<dbReference type="EMBL" id="SDHZ01000001">
    <property type="protein sequence ID" value="RXK85328.1"/>
    <property type="molecule type" value="Genomic_DNA"/>
</dbReference>
<dbReference type="GO" id="GO:0006564">
    <property type="term" value="P:L-serine biosynthetic process"/>
    <property type="evidence" value="ECO:0007669"/>
    <property type="project" value="TreeGrafter"/>
</dbReference>
<dbReference type="InterPro" id="IPR006385">
    <property type="entry name" value="HAD_hydro_SerB1"/>
</dbReference>
<dbReference type="SUPFAM" id="SSF56784">
    <property type="entry name" value="HAD-like"/>
    <property type="match status" value="1"/>
</dbReference>
<dbReference type="GO" id="GO:0000287">
    <property type="term" value="F:magnesium ion binding"/>
    <property type="evidence" value="ECO:0007669"/>
    <property type="project" value="TreeGrafter"/>
</dbReference>
<dbReference type="GO" id="GO:0036424">
    <property type="term" value="F:L-phosphoserine phosphatase activity"/>
    <property type="evidence" value="ECO:0007669"/>
    <property type="project" value="TreeGrafter"/>
</dbReference>
<accession>A0A4Q1D938</accession>
<keyword evidence="1" id="KW-0378">Hydrolase</keyword>
<evidence type="ECO:0000313" key="2">
    <source>
        <dbReference type="Proteomes" id="UP000290545"/>
    </source>
</evidence>
<reference evidence="1 2" key="1">
    <citation type="submission" date="2019-01" db="EMBL/GenBank/DDBJ databases">
        <title>Filimonas sp. strain TTM-71.</title>
        <authorList>
            <person name="Chen W.-M."/>
        </authorList>
    </citation>
    <scope>NUCLEOTIDE SEQUENCE [LARGE SCALE GENOMIC DNA]</scope>
    <source>
        <strain evidence="1 2">TTM-71</strain>
    </source>
</reference>
<dbReference type="InterPro" id="IPR023214">
    <property type="entry name" value="HAD_sf"/>
</dbReference>
<dbReference type="NCBIfam" id="TIGR01488">
    <property type="entry name" value="HAD-SF-IB"/>
    <property type="match status" value="1"/>
</dbReference>